<dbReference type="EMBL" id="JACBZH010000001">
    <property type="protein sequence ID" value="NYH91389.1"/>
    <property type="molecule type" value="Genomic_DNA"/>
</dbReference>
<evidence type="ECO:0000313" key="2">
    <source>
        <dbReference type="EMBL" id="NYH91389.1"/>
    </source>
</evidence>
<evidence type="ECO:0000313" key="3">
    <source>
        <dbReference type="Proteomes" id="UP000579605"/>
    </source>
</evidence>
<dbReference type="SUPFAM" id="SSF52091">
    <property type="entry name" value="SpoIIaa-like"/>
    <property type="match status" value="1"/>
</dbReference>
<name>A0A852ZPJ2_9ACTN</name>
<dbReference type="CDD" id="cd07043">
    <property type="entry name" value="STAS_anti-anti-sigma_factors"/>
    <property type="match status" value="1"/>
</dbReference>
<reference evidence="2 3" key="1">
    <citation type="submission" date="2020-07" db="EMBL/GenBank/DDBJ databases">
        <title>Sequencing the genomes of 1000 actinobacteria strains.</title>
        <authorList>
            <person name="Klenk H.-P."/>
        </authorList>
    </citation>
    <scope>NUCLEOTIDE SEQUENCE [LARGE SCALE GENOMIC DNA]</scope>
    <source>
        <strain evidence="2 3">DSM 18448</strain>
    </source>
</reference>
<dbReference type="Proteomes" id="UP000579605">
    <property type="component" value="Unassembled WGS sequence"/>
</dbReference>
<dbReference type="InterPro" id="IPR002645">
    <property type="entry name" value="STAS_dom"/>
</dbReference>
<dbReference type="Gene3D" id="3.30.750.24">
    <property type="entry name" value="STAS domain"/>
    <property type="match status" value="1"/>
</dbReference>
<dbReference type="AlphaFoldDB" id="A0A852ZPJ2"/>
<protein>
    <submittedName>
        <fullName evidence="2">Anti-anti-sigma factor</fullName>
    </submittedName>
</protein>
<keyword evidence="3" id="KW-1185">Reference proteome</keyword>
<gene>
    <name evidence="2" type="ORF">F4554_004027</name>
</gene>
<dbReference type="InterPro" id="IPR036513">
    <property type="entry name" value="STAS_dom_sf"/>
</dbReference>
<feature type="domain" description="STAS" evidence="1">
    <location>
        <begin position="74"/>
        <end position="163"/>
    </location>
</feature>
<organism evidence="2 3">
    <name type="scientific">Actinopolymorpha rutila</name>
    <dbReference type="NCBI Taxonomy" id="446787"/>
    <lineage>
        <taxon>Bacteria</taxon>
        <taxon>Bacillati</taxon>
        <taxon>Actinomycetota</taxon>
        <taxon>Actinomycetes</taxon>
        <taxon>Propionibacteriales</taxon>
        <taxon>Actinopolymorphaceae</taxon>
        <taxon>Actinopolymorpha</taxon>
    </lineage>
</organism>
<comment type="caution">
    <text evidence="2">The sequence shown here is derived from an EMBL/GenBank/DDBJ whole genome shotgun (WGS) entry which is preliminary data.</text>
</comment>
<evidence type="ECO:0000259" key="1">
    <source>
        <dbReference type="PROSITE" id="PS50801"/>
    </source>
</evidence>
<accession>A0A852ZPJ2</accession>
<dbReference type="Pfam" id="PF01740">
    <property type="entry name" value="STAS"/>
    <property type="match status" value="1"/>
</dbReference>
<proteinExistence type="predicted"/>
<dbReference type="RefSeq" id="WP_344294519.1">
    <property type="nucleotide sequence ID" value="NZ_BAAARR010000037.1"/>
</dbReference>
<dbReference type="PROSITE" id="PS50801">
    <property type="entry name" value="STAS"/>
    <property type="match status" value="1"/>
</dbReference>
<sequence length="163" mass="17370">MSIQVRLAVTGHLFPRPRADSVGRSSLRPTSYAGDGRLQFLPLPAPRTSSPLVAGPQPVSTPALDVTWSADSHGHTVVSVAGDVTHGNAWQFKRQLQWLLLAQPPVLLLRLNNARFLGSFGVECLAAAYRWAGQLGVDMRVAAPASGAGRLLHLTDPGDPLLP</sequence>